<evidence type="ECO:0000256" key="5">
    <source>
        <dbReference type="ARBA" id="ARBA00022777"/>
    </source>
</evidence>
<feature type="transmembrane region" description="Helical" evidence="7">
    <location>
        <begin position="51"/>
        <end position="70"/>
    </location>
</feature>
<accession>A0A918HHV3</accession>
<feature type="transmembrane region" description="Helical" evidence="7">
    <location>
        <begin position="334"/>
        <end position="357"/>
    </location>
</feature>
<sequence>MWEPLRPLLGRLGAIRKGGPGEGSSMHRRRRGRTGTGRRPVPGWGSIRGRVAVVITVPICLLLAVAGLAVDSRAEALGDARTTRAEVGLSLRVQALVHQLQRERGLTNGLLGGEEEFRSPLAATRGRVDAALRGMRRDSAVESVIRRHLERLADIRAAADGGTADRSATLTFYTTAVDALNAVDPVAETAIRADRRLSDGLAALRELAAAKESVALERGLLNGVFAEGAFHGREYLDFTEVRATRVAALARFRQVATAPQRAALEHAFGTEDAERATLYEGRAEGAADGSVLRADAGTWWDAMTVLVDDLYAVQRSVGADVRDRADRLSHDAETGLAVCLGAGTLVAALVAGLAAFASRSVTRPLRALAEAAHDVARNRLPATVARIQQSPPSPPPPPAQPSLSSPPAQPSPHSAASPDHPLELLPTADAPDAPDAPDAQLLGGAVEIAEVAASLHHVERTALHLAAQQAGLRRNTTESLANLGRRNQSLVRRQLGLITRLEQQELDPDALAELFELDHLATRMRRNAESLLVLAGQNPPRPTAAPADGLEVVQSAVAEVEQYRRVLIAAVEPVRVRGHAVADVAHLLAEIIENGLTFSPPTEPVEVHGWYDSEDDAYCFAVVDHGVGMSEADKERAHARFSGSGEEALLATPTRFLGHLVVGRLAHRLGDGTRVHLFDTPGGGLSALVVLPARLLTPVPDPSAAPPPPARPAVSSLLNGFRAGVARAEARTTQGASS</sequence>
<feature type="region of interest" description="Disordered" evidence="6">
    <location>
        <begin position="14"/>
        <end position="42"/>
    </location>
</feature>
<keyword evidence="3" id="KW-0597">Phosphoprotein</keyword>
<keyword evidence="4" id="KW-0808">Transferase</keyword>
<feature type="domain" description="Nitrate/nitrite sensing protein" evidence="9">
    <location>
        <begin position="95"/>
        <end position="321"/>
    </location>
</feature>
<evidence type="ECO:0000313" key="10">
    <source>
        <dbReference type="EMBL" id="GGT63347.1"/>
    </source>
</evidence>
<dbReference type="GO" id="GO:0005886">
    <property type="term" value="C:plasma membrane"/>
    <property type="evidence" value="ECO:0007669"/>
    <property type="project" value="TreeGrafter"/>
</dbReference>
<feature type="compositionally biased region" description="Pro residues" evidence="6">
    <location>
        <begin position="391"/>
        <end position="400"/>
    </location>
</feature>
<dbReference type="SUPFAM" id="SSF55874">
    <property type="entry name" value="ATPase domain of HSP90 chaperone/DNA topoisomerase II/histidine kinase"/>
    <property type="match status" value="1"/>
</dbReference>
<comment type="catalytic activity">
    <reaction evidence="1">
        <text>ATP + protein L-histidine = ADP + protein N-phospho-L-histidine.</text>
        <dbReference type="EC" id="2.7.13.3"/>
    </reaction>
</comment>
<dbReference type="AlphaFoldDB" id="A0A918HHV3"/>
<dbReference type="GO" id="GO:0004673">
    <property type="term" value="F:protein histidine kinase activity"/>
    <property type="evidence" value="ECO:0007669"/>
    <property type="project" value="UniProtKB-EC"/>
</dbReference>
<evidence type="ECO:0000259" key="8">
    <source>
        <dbReference type="Pfam" id="PF02518"/>
    </source>
</evidence>
<proteinExistence type="predicted"/>
<comment type="caution">
    <text evidence="10">The sequence shown here is derived from an EMBL/GenBank/DDBJ whole genome shotgun (WGS) entry which is preliminary data.</text>
</comment>
<dbReference type="EC" id="2.7.13.3" evidence="2"/>
<evidence type="ECO:0000256" key="7">
    <source>
        <dbReference type="SAM" id="Phobius"/>
    </source>
</evidence>
<dbReference type="InterPro" id="IPR003594">
    <property type="entry name" value="HATPase_dom"/>
</dbReference>
<keyword evidence="7" id="KW-1133">Transmembrane helix</keyword>
<gene>
    <name evidence="10" type="ORF">GCM10010226_46240</name>
</gene>
<dbReference type="InterPro" id="IPR036890">
    <property type="entry name" value="HATPase_C_sf"/>
</dbReference>
<dbReference type="PANTHER" id="PTHR45436:SF5">
    <property type="entry name" value="SENSOR HISTIDINE KINASE TRCS"/>
    <property type="match status" value="1"/>
</dbReference>
<evidence type="ECO:0000313" key="11">
    <source>
        <dbReference type="Proteomes" id="UP000646776"/>
    </source>
</evidence>
<dbReference type="Pfam" id="PF02518">
    <property type="entry name" value="HATPase_c"/>
    <property type="match status" value="1"/>
</dbReference>
<feature type="compositionally biased region" description="Low complexity" evidence="6">
    <location>
        <begin position="401"/>
        <end position="439"/>
    </location>
</feature>
<dbReference type="Gene3D" id="3.30.565.10">
    <property type="entry name" value="Histidine kinase-like ATPase, C-terminal domain"/>
    <property type="match status" value="1"/>
</dbReference>
<evidence type="ECO:0000256" key="6">
    <source>
        <dbReference type="SAM" id="MobiDB-lite"/>
    </source>
</evidence>
<dbReference type="EMBL" id="BMSA01000014">
    <property type="protein sequence ID" value="GGT63347.1"/>
    <property type="molecule type" value="Genomic_DNA"/>
</dbReference>
<protein>
    <recommendedName>
        <fullName evidence="2">histidine kinase</fullName>
        <ecNumber evidence="2">2.7.13.3</ecNumber>
    </recommendedName>
</protein>
<reference evidence="10" key="1">
    <citation type="journal article" date="2014" name="Int. J. Syst. Evol. Microbiol.">
        <title>Complete genome sequence of Corynebacterium casei LMG S-19264T (=DSM 44701T), isolated from a smear-ripened cheese.</title>
        <authorList>
            <consortium name="US DOE Joint Genome Institute (JGI-PGF)"/>
            <person name="Walter F."/>
            <person name="Albersmeier A."/>
            <person name="Kalinowski J."/>
            <person name="Ruckert C."/>
        </authorList>
    </citation>
    <scope>NUCLEOTIDE SEQUENCE</scope>
    <source>
        <strain evidence="10">JCM 4125</strain>
    </source>
</reference>
<dbReference type="InterPro" id="IPR050428">
    <property type="entry name" value="TCS_sensor_his_kinase"/>
</dbReference>
<feature type="region of interest" description="Disordered" evidence="6">
    <location>
        <begin position="387"/>
        <end position="439"/>
    </location>
</feature>
<evidence type="ECO:0000256" key="4">
    <source>
        <dbReference type="ARBA" id="ARBA00022679"/>
    </source>
</evidence>
<dbReference type="PANTHER" id="PTHR45436">
    <property type="entry name" value="SENSOR HISTIDINE KINASE YKOH"/>
    <property type="match status" value="1"/>
</dbReference>
<dbReference type="Pfam" id="PF08376">
    <property type="entry name" value="NIT"/>
    <property type="match status" value="1"/>
</dbReference>
<evidence type="ECO:0000259" key="9">
    <source>
        <dbReference type="Pfam" id="PF08376"/>
    </source>
</evidence>
<dbReference type="Gene3D" id="6.10.340.10">
    <property type="match status" value="1"/>
</dbReference>
<dbReference type="Proteomes" id="UP000646776">
    <property type="component" value="Unassembled WGS sequence"/>
</dbReference>
<keyword evidence="7" id="KW-0812">Transmembrane</keyword>
<dbReference type="InterPro" id="IPR013587">
    <property type="entry name" value="Nitrate/nitrite_sensing"/>
</dbReference>
<organism evidence="10 11">
    <name type="scientific">Streptomyces phaeofaciens</name>
    <dbReference type="NCBI Taxonomy" id="68254"/>
    <lineage>
        <taxon>Bacteria</taxon>
        <taxon>Bacillati</taxon>
        <taxon>Actinomycetota</taxon>
        <taxon>Actinomycetes</taxon>
        <taxon>Kitasatosporales</taxon>
        <taxon>Streptomycetaceae</taxon>
        <taxon>Streptomyces</taxon>
    </lineage>
</organism>
<feature type="domain" description="Histidine kinase/HSP90-like ATPase" evidence="8">
    <location>
        <begin position="583"/>
        <end position="693"/>
    </location>
</feature>
<reference evidence="10" key="2">
    <citation type="submission" date="2020-09" db="EMBL/GenBank/DDBJ databases">
        <authorList>
            <person name="Sun Q."/>
            <person name="Ohkuma M."/>
        </authorList>
    </citation>
    <scope>NUCLEOTIDE SEQUENCE</scope>
    <source>
        <strain evidence="10">JCM 4125</strain>
    </source>
</reference>
<keyword evidence="11" id="KW-1185">Reference proteome</keyword>
<evidence type="ECO:0000256" key="1">
    <source>
        <dbReference type="ARBA" id="ARBA00000085"/>
    </source>
</evidence>
<evidence type="ECO:0000256" key="2">
    <source>
        <dbReference type="ARBA" id="ARBA00012438"/>
    </source>
</evidence>
<evidence type="ECO:0000256" key="3">
    <source>
        <dbReference type="ARBA" id="ARBA00022553"/>
    </source>
</evidence>
<keyword evidence="5" id="KW-0418">Kinase</keyword>
<name>A0A918HHV3_9ACTN</name>
<dbReference type="GO" id="GO:0000160">
    <property type="term" value="P:phosphorelay signal transduction system"/>
    <property type="evidence" value="ECO:0007669"/>
    <property type="project" value="TreeGrafter"/>
</dbReference>
<keyword evidence="7" id="KW-0472">Membrane</keyword>